<comment type="caution">
    <text evidence="2">The sequence shown here is derived from an EMBL/GenBank/DDBJ whole genome shotgun (WGS) entry which is preliminary data.</text>
</comment>
<evidence type="ECO:0000256" key="1">
    <source>
        <dbReference type="SAM" id="MobiDB-lite"/>
    </source>
</evidence>
<evidence type="ECO:0000313" key="3">
    <source>
        <dbReference type="Proteomes" id="UP000720508"/>
    </source>
</evidence>
<protein>
    <submittedName>
        <fullName evidence="2">Uncharacterized protein</fullName>
    </submittedName>
</protein>
<feature type="region of interest" description="Disordered" evidence="1">
    <location>
        <begin position="83"/>
        <end position="117"/>
    </location>
</feature>
<keyword evidence="3" id="KW-1185">Reference proteome</keyword>
<dbReference type="EMBL" id="JAHLEM010000522">
    <property type="protein sequence ID" value="MBU3869028.1"/>
    <property type="molecule type" value="Genomic_DNA"/>
</dbReference>
<sequence length="117" mass="13213">MVDRQRDPQLPQFLRRQLLQQGLQVTCHRCACLAQPGQFDVGNRRVAPHAGYLPQIQQLSDVVHAFHLLGEVEGRVEHRESGRVFIGGGATGEPAQRRRPSVDRPQHQAGIFEPLRH</sequence>
<reference evidence="2 3" key="1">
    <citation type="submission" date="2021-06" db="EMBL/GenBank/DDBJ databases">
        <authorList>
            <person name="Pan X."/>
        </authorList>
    </citation>
    <scope>NUCLEOTIDE SEQUENCE [LARGE SCALE GENOMIC DNA]</scope>
    <source>
        <strain evidence="2 3">4503</strain>
    </source>
</reference>
<gene>
    <name evidence="2" type="ORF">KN815_34750</name>
</gene>
<evidence type="ECO:0000313" key="2">
    <source>
        <dbReference type="EMBL" id="MBU3869028.1"/>
    </source>
</evidence>
<dbReference type="RefSeq" id="WP_216345830.1">
    <property type="nucleotide sequence ID" value="NZ_JAHLEM010000522.1"/>
</dbReference>
<proteinExistence type="predicted"/>
<dbReference type="Proteomes" id="UP000720508">
    <property type="component" value="Unassembled WGS sequence"/>
</dbReference>
<name>A0ABS6CQ65_9ACTN</name>
<organism evidence="2 3">
    <name type="scientific">Streptomyces niphimycinicus</name>
    <dbReference type="NCBI Taxonomy" id="2842201"/>
    <lineage>
        <taxon>Bacteria</taxon>
        <taxon>Bacillati</taxon>
        <taxon>Actinomycetota</taxon>
        <taxon>Actinomycetes</taxon>
        <taxon>Kitasatosporales</taxon>
        <taxon>Streptomycetaceae</taxon>
        <taxon>Streptomyces</taxon>
    </lineage>
</organism>
<accession>A0ABS6CQ65</accession>